<dbReference type="Gene3D" id="1.20.1250.20">
    <property type="entry name" value="MFS general substrate transporter like domains"/>
    <property type="match status" value="1"/>
</dbReference>
<feature type="transmembrane region" description="Helical" evidence="7">
    <location>
        <begin position="180"/>
        <end position="201"/>
    </location>
</feature>
<name>Q0W0C7_METAR</name>
<evidence type="ECO:0000256" key="4">
    <source>
        <dbReference type="ARBA" id="ARBA00022692"/>
    </source>
</evidence>
<dbReference type="PANTHER" id="PTHR43414:SF6">
    <property type="entry name" value="MULTIDRUG RESISTANCE PROTEIN MDTG"/>
    <property type="match status" value="1"/>
</dbReference>
<dbReference type="PROSITE" id="PS50850">
    <property type="entry name" value="MFS"/>
    <property type="match status" value="1"/>
</dbReference>
<feature type="transmembrane region" description="Helical" evidence="7">
    <location>
        <begin position="278"/>
        <end position="299"/>
    </location>
</feature>
<keyword evidence="10" id="KW-1185">Reference proteome</keyword>
<feature type="transmembrane region" description="Helical" evidence="7">
    <location>
        <begin position="222"/>
        <end position="244"/>
    </location>
</feature>
<feature type="domain" description="Major facilitator superfamily (MFS) profile" evidence="8">
    <location>
        <begin position="9"/>
        <end position="422"/>
    </location>
</feature>
<feature type="transmembrane region" description="Helical" evidence="7">
    <location>
        <begin position="12"/>
        <end position="35"/>
    </location>
</feature>
<keyword evidence="5 7" id="KW-1133">Transmembrane helix</keyword>
<evidence type="ECO:0000313" key="10">
    <source>
        <dbReference type="Proteomes" id="UP000000663"/>
    </source>
</evidence>
<keyword evidence="6 7" id="KW-0472">Membrane</keyword>
<dbReference type="RefSeq" id="WP_012034427.1">
    <property type="nucleotide sequence ID" value="NC_009464.1"/>
</dbReference>
<dbReference type="KEGG" id="rci:RRC471"/>
<feature type="transmembrane region" description="Helical" evidence="7">
    <location>
        <begin position="152"/>
        <end position="174"/>
    </location>
</feature>
<comment type="subcellular location">
    <subcellularLocation>
        <location evidence="1">Cell membrane</location>
        <topology evidence="1">Multi-pass membrane protein</topology>
    </subcellularLocation>
</comment>
<keyword evidence="3" id="KW-1003">Cell membrane</keyword>
<dbReference type="InterPro" id="IPR011701">
    <property type="entry name" value="MFS"/>
</dbReference>
<dbReference type="PANTHER" id="PTHR43414">
    <property type="entry name" value="MULTIDRUG RESISTANCE PROTEIN MDTG"/>
    <property type="match status" value="1"/>
</dbReference>
<organism evidence="9 10">
    <name type="scientific">Methanocella arvoryzae (strain DSM 22066 / NBRC 105507 / MRE50)</name>
    <dbReference type="NCBI Taxonomy" id="351160"/>
    <lineage>
        <taxon>Archaea</taxon>
        <taxon>Methanobacteriati</taxon>
        <taxon>Methanobacteriota</taxon>
        <taxon>Stenosarchaea group</taxon>
        <taxon>Methanomicrobia</taxon>
        <taxon>Methanocellales</taxon>
        <taxon>Methanocellaceae</taxon>
        <taxon>Methanocella</taxon>
    </lineage>
</organism>
<keyword evidence="2" id="KW-0813">Transport</keyword>
<dbReference type="STRING" id="351160.RRC471"/>
<evidence type="ECO:0000256" key="2">
    <source>
        <dbReference type="ARBA" id="ARBA00022448"/>
    </source>
</evidence>
<dbReference type="EMBL" id="AM114193">
    <property type="protein sequence ID" value="CAJ38166.1"/>
    <property type="molecule type" value="Genomic_DNA"/>
</dbReference>
<keyword evidence="4 7" id="KW-0812">Transmembrane</keyword>
<dbReference type="OrthoDB" id="117970at2157"/>
<dbReference type="GO" id="GO:0005886">
    <property type="term" value="C:plasma membrane"/>
    <property type="evidence" value="ECO:0007669"/>
    <property type="project" value="UniProtKB-SubCell"/>
</dbReference>
<dbReference type="SUPFAM" id="SSF103473">
    <property type="entry name" value="MFS general substrate transporter"/>
    <property type="match status" value="1"/>
</dbReference>
<feature type="transmembrane region" description="Helical" evidence="7">
    <location>
        <begin position="75"/>
        <end position="94"/>
    </location>
</feature>
<feature type="transmembrane region" description="Helical" evidence="7">
    <location>
        <begin position="41"/>
        <end position="63"/>
    </location>
</feature>
<gene>
    <name evidence="9" type="ORF">RRC471</name>
</gene>
<feature type="transmembrane region" description="Helical" evidence="7">
    <location>
        <begin position="114"/>
        <end position="140"/>
    </location>
</feature>
<feature type="transmembrane region" description="Helical" evidence="7">
    <location>
        <begin position="398"/>
        <end position="417"/>
    </location>
</feature>
<reference evidence="9 10" key="1">
    <citation type="journal article" date="2006" name="Science">
        <title>Genome of rice cluster I archaea -- the key methane producers in the rice rhizosphere.</title>
        <authorList>
            <person name="Erkel C."/>
            <person name="Kube M."/>
            <person name="Reinhardt R."/>
            <person name="Liesack W."/>
        </authorList>
    </citation>
    <scope>NUCLEOTIDE SEQUENCE [LARGE SCALE GENOMIC DNA]</scope>
    <source>
        <strain evidence="10">DSM 22066 / NBRC 105507 / MRE50</strain>
    </source>
</reference>
<dbReference type="InterPro" id="IPR036259">
    <property type="entry name" value="MFS_trans_sf"/>
</dbReference>
<evidence type="ECO:0000256" key="5">
    <source>
        <dbReference type="ARBA" id="ARBA00022989"/>
    </source>
</evidence>
<protein>
    <submittedName>
        <fullName evidence="9">Permease (Major facilitator superfamily)</fullName>
    </submittedName>
</protein>
<proteinExistence type="predicted"/>
<evidence type="ECO:0000256" key="1">
    <source>
        <dbReference type="ARBA" id="ARBA00004651"/>
    </source>
</evidence>
<dbReference type="InterPro" id="IPR001958">
    <property type="entry name" value="Tet-R_TetA/multi-R_MdtG-like"/>
</dbReference>
<evidence type="ECO:0000256" key="6">
    <source>
        <dbReference type="ARBA" id="ARBA00023136"/>
    </source>
</evidence>
<dbReference type="AlphaFoldDB" id="Q0W0C7"/>
<evidence type="ECO:0000259" key="8">
    <source>
        <dbReference type="PROSITE" id="PS50850"/>
    </source>
</evidence>
<evidence type="ECO:0000256" key="7">
    <source>
        <dbReference type="SAM" id="Phobius"/>
    </source>
</evidence>
<evidence type="ECO:0000313" key="9">
    <source>
        <dbReference type="EMBL" id="CAJ38166.1"/>
    </source>
</evidence>
<dbReference type="Pfam" id="PF07690">
    <property type="entry name" value="MFS_1"/>
    <property type="match status" value="1"/>
</dbReference>
<dbReference type="GO" id="GO:0022857">
    <property type="term" value="F:transmembrane transporter activity"/>
    <property type="evidence" value="ECO:0007669"/>
    <property type="project" value="InterPro"/>
</dbReference>
<dbReference type="CDD" id="cd17325">
    <property type="entry name" value="MFS_MdtG_SLC18_like"/>
    <property type="match status" value="1"/>
</dbReference>
<dbReference type="Proteomes" id="UP000000663">
    <property type="component" value="Chromosome"/>
</dbReference>
<accession>Q0W0C7</accession>
<dbReference type="PRINTS" id="PR01035">
    <property type="entry name" value="TCRTETA"/>
</dbReference>
<dbReference type="GeneID" id="5145795"/>
<sequence length="435" mass="45525">MDSKIKARQIIVLAVGMFIFTLGFGVIIPVMPYYANNLGATALDLGLLMATFSAMQFVCAPVWGAISDRIGRKPVMMIGLTGFGLAFTVTGLSSEPAALAISEVIGHWTGLSPHIGVLFISEVIGGTLSSGIWPATLAFIADITKPEERGNLMGQMGAASGLGVIIGPAISGFLTSWSLTLPFFATAGIGFLTAVLAYLLLPESRVPGQQPEVVKKVSMLSAIKTSLGFIFILTMLISFAGAMIDGTFGYFLMGKFGLSDQPGPVPLLFWTVQMTGPGVMGVVFAFMGITGVVCQGLLVGKAISTLGEQKTIIAGLIIYSAGIIAIYFSVGIVTLALFTCLIEVGFGLIFPSLNTLVSKRTDPDRQGEMLGVMGSFNSLGRVIGPPAGGLMFAVHIGLPYFVSGILGFIAAGVMAMLTRAEKRKAEILPTSVVKT</sequence>
<dbReference type="InterPro" id="IPR020846">
    <property type="entry name" value="MFS_dom"/>
</dbReference>
<feature type="transmembrane region" description="Helical" evidence="7">
    <location>
        <begin position="311"/>
        <end position="330"/>
    </location>
</feature>
<feature type="transmembrane region" description="Helical" evidence="7">
    <location>
        <begin position="336"/>
        <end position="357"/>
    </location>
</feature>
<evidence type="ECO:0000256" key="3">
    <source>
        <dbReference type="ARBA" id="ARBA00022475"/>
    </source>
</evidence>
<feature type="transmembrane region" description="Helical" evidence="7">
    <location>
        <begin position="369"/>
        <end position="392"/>
    </location>
</feature>
<dbReference type="eggNOG" id="arCOG00130">
    <property type="taxonomic scope" value="Archaea"/>
</dbReference>